<feature type="transmembrane region" description="Helical" evidence="12">
    <location>
        <begin position="93"/>
        <end position="116"/>
    </location>
</feature>
<keyword evidence="6 12" id="KW-1133">Transmembrane helix</keyword>
<dbReference type="InterPro" id="IPR011016">
    <property type="entry name" value="Znf_RING-CH"/>
</dbReference>
<sequence length="280" mass="32163">MSVRQIAERRTCWVCYGTDEDIVLKWLRPCMCRGSAKYVHVKCLQRWIDEKHRQNPTLQVHCPQCNYAYHINYPQMGFGVKSLDILEKYIHKVCPYVAASALMGSIYWTSVTYGAVTVMQILGHKEGLSVMEKADPIFLFLGLPAIPLGLIIAKLLRWEEALLKLWRRISTKLPFFGTTEASSGWITSREMIEDRLPVSYTRVLVGALVFPSISTFVGKLLFRSIKSNFQRSLLGGTTYFLSKGFLKMYYLEMSYRRRSQREIVPYDGDGDSDELEEASP</sequence>
<dbReference type="Gene3D" id="3.30.40.10">
    <property type="entry name" value="Zinc/RING finger domain, C3HC4 (zinc finger)"/>
    <property type="match status" value="1"/>
</dbReference>
<accession>A0A7J7J0F2</accession>
<keyword evidence="5" id="KW-0862">Zinc</keyword>
<feature type="domain" description="RING-CH-type" evidence="13">
    <location>
        <begin position="4"/>
        <end position="72"/>
    </location>
</feature>
<evidence type="ECO:0000313" key="14">
    <source>
        <dbReference type="EMBL" id="KAF6018948.1"/>
    </source>
</evidence>
<dbReference type="SUPFAM" id="SSF57850">
    <property type="entry name" value="RING/U-box"/>
    <property type="match status" value="1"/>
</dbReference>
<dbReference type="AlphaFoldDB" id="A0A7J7J0F2"/>
<reference evidence="14" key="1">
    <citation type="submission" date="2020-06" db="EMBL/GenBank/DDBJ databases">
        <title>Draft genome of Bugula neritina, a colonial animal packing powerful symbionts and potential medicines.</title>
        <authorList>
            <person name="Rayko M."/>
        </authorList>
    </citation>
    <scope>NUCLEOTIDE SEQUENCE [LARGE SCALE GENOMIC DNA]</scope>
    <source>
        <strain evidence="14">Kwan_BN1</strain>
    </source>
</reference>
<comment type="subcellular location">
    <subcellularLocation>
        <location evidence="1">Membrane</location>
        <topology evidence="1">Multi-pass membrane protein</topology>
    </subcellularLocation>
</comment>
<dbReference type="InterPro" id="IPR013083">
    <property type="entry name" value="Znf_RING/FYVE/PHD"/>
</dbReference>
<evidence type="ECO:0000256" key="8">
    <source>
        <dbReference type="ARBA" id="ARBA00040151"/>
    </source>
</evidence>
<dbReference type="EMBL" id="VXIV02003268">
    <property type="protein sequence ID" value="KAF6018948.1"/>
    <property type="molecule type" value="Genomic_DNA"/>
</dbReference>
<dbReference type="Pfam" id="PF12906">
    <property type="entry name" value="RINGv"/>
    <property type="match status" value="1"/>
</dbReference>
<comment type="caution">
    <text evidence="14">The sequence shown here is derived from an EMBL/GenBank/DDBJ whole genome shotgun (WGS) entry which is preliminary data.</text>
</comment>
<dbReference type="GO" id="GO:0016020">
    <property type="term" value="C:membrane"/>
    <property type="evidence" value="ECO:0007669"/>
    <property type="project" value="UniProtKB-SubCell"/>
</dbReference>
<feature type="transmembrane region" description="Helical" evidence="12">
    <location>
        <begin position="233"/>
        <end position="251"/>
    </location>
</feature>
<dbReference type="PANTHER" id="PTHR46283">
    <property type="entry name" value="E3 UBIQUITIN-PROTEIN LIGASE MARCH5"/>
    <property type="match status" value="1"/>
</dbReference>
<keyword evidence="7 12" id="KW-0472">Membrane</keyword>
<evidence type="ECO:0000256" key="2">
    <source>
        <dbReference type="ARBA" id="ARBA00022692"/>
    </source>
</evidence>
<evidence type="ECO:0000256" key="10">
    <source>
        <dbReference type="ARBA" id="ARBA00043185"/>
    </source>
</evidence>
<dbReference type="GO" id="GO:0008270">
    <property type="term" value="F:zinc ion binding"/>
    <property type="evidence" value="ECO:0007669"/>
    <property type="project" value="UniProtKB-KW"/>
</dbReference>
<keyword evidence="2 12" id="KW-0812">Transmembrane</keyword>
<keyword evidence="4" id="KW-0863">Zinc-finger</keyword>
<proteinExistence type="predicted"/>
<evidence type="ECO:0000256" key="9">
    <source>
        <dbReference type="ARBA" id="ARBA00043044"/>
    </source>
</evidence>
<evidence type="ECO:0000256" key="1">
    <source>
        <dbReference type="ARBA" id="ARBA00004141"/>
    </source>
</evidence>
<keyword evidence="15" id="KW-1185">Reference proteome</keyword>
<feature type="transmembrane region" description="Helical" evidence="12">
    <location>
        <begin position="136"/>
        <end position="156"/>
    </location>
</feature>
<feature type="transmembrane region" description="Helical" evidence="12">
    <location>
        <begin position="199"/>
        <end position="221"/>
    </location>
</feature>
<evidence type="ECO:0000256" key="5">
    <source>
        <dbReference type="ARBA" id="ARBA00022833"/>
    </source>
</evidence>
<organism evidence="14 15">
    <name type="scientific">Bugula neritina</name>
    <name type="common">Brown bryozoan</name>
    <name type="synonym">Sertularia neritina</name>
    <dbReference type="NCBI Taxonomy" id="10212"/>
    <lineage>
        <taxon>Eukaryota</taxon>
        <taxon>Metazoa</taxon>
        <taxon>Spiralia</taxon>
        <taxon>Lophotrochozoa</taxon>
        <taxon>Bryozoa</taxon>
        <taxon>Gymnolaemata</taxon>
        <taxon>Cheilostomatida</taxon>
        <taxon>Flustrina</taxon>
        <taxon>Buguloidea</taxon>
        <taxon>Bugulidae</taxon>
        <taxon>Bugula</taxon>
    </lineage>
</organism>
<protein>
    <recommendedName>
        <fullName evidence="8">E3 ubiquitin-protein ligase MARCHF5</fullName>
    </recommendedName>
    <alternativeName>
        <fullName evidence="10">Membrane-associated RING finger protein 5</fullName>
    </alternativeName>
    <alternativeName>
        <fullName evidence="9">Membrane-associated RING-CH protein V</fullName>
    </alternativeName>
    <alternativeName>
        <fullName evidence="11">RING-type E3 ubiquitin transferase MARCHF5</fullName>
    </alternativeName>
</protein>
<dbReference type="PROSITE" id="PS51292">
    <property type="entry name" value="ZF_RING_CH"/>
    <property type="match status" value="1"/>
</dbReference>
<evidence type="ECO:0000256" key="12">
    <source>
        <dbReference type="SAM" id="Phobius"/>
    </source>
</evidence>
<evidence type="ECO:0000259" key="13">
    <source>
        <dbReference type="PROSITE" id="PS51292"/>
    </source>
</evidence>
<evidence type="ECO:0000313" key="15">
    <source>
        <dbReference type="Proteomes" id="UP000593567"/>
    </source>
</evidence>
<dbReference type="SMART" id="SM00744">
    <property type="entry name" value="RINGv"/>
    <property type="match status" value="1"/>
</dbReference>
<evidence type="ECO:0000256" key="7">
    <source>
        <dbReference type="ARBA" id="ARBA00023136"/>
    </source>
</evidence>
<name>A0A7J7J0F2_BUGNE</name>
<evidence type="ECO:0000256" key="4">
    <source>
        <dbReference type="ARBA" id="ARBA00022771"/>
    </source>
</evidence>
<evidence type="ECO:0000256" key="3">
    <source>
        <dbReference type="ARBA" id="ARBA00022723"/>
    </source>
</evidence>
<gene>
    <name evidence="14" type="ORF">EB796_022769</name>
</gene>
<dbReference type="CDD" id="cd16701">
    <property type="entry name" value="RING_CH-C4HC3_MARCH5"/>
    <property type="match status" value="1"/>
</dbReference>
<evidence type="ECO:0000256" key="6">
    <source>
        <dbReference type="ARBA" id="ARBA00022989"/>
    </source>
</evidence>
<dbReference type="Proteomes" id="UP000593567">
    <property type="component" value="Unassembled WGS sequence"/>
</dbReference>
<dbReference type="OrthoDB" id="5817083at2759"/>
<evidence type="ECO:0000256" key="11">
    <source>
        <dbReference type="ARBA" id="ARBA00043231"/>
    </source>
</evidence>
<keyword evidence="3" id="KW-0479">Metal-binding</keyword>